<comment type="caution">
    <text evidence="2">The sequence shown here is derived from an EMBL/GenBank/DDBJ whole genome shotgun (WGS) entry which is preliminary data.</text>
</comment>
<organism evidence="2 3">
    <name type="scientific">Piscinibacter terrae</name>
    <dbReference type="NCBI Taxonomy" id="2496871"/>
    <lineage>
        <taxon>Bacteria</taxon>
        <taxon>Pseudomonadati</taxon>
        <taxon>Pseudomonadota</taxon>
        <taxon>Betaproteobacteria</taxon>
        <taxon>Burkholderiales</taxon>
        <taxon>Sphaerotilaceae</taxon>
        <taxon>Piscinibacter</taxon>
    </lineage>
</organism>
<gene>
    <name evidence="2" type="ORF">DZC73_09390</name>
</gene>
<evidence type="ECO:0000256" key="1">
    <source>
        <dbReference type="SAM" id="MobiDB-lite"/>
    </source>
</evidence>
<reference evidence="2 3" key="1">
    <citation type="submission" date="2018-08" db="EMBL/GenBank/DDBJ databases">
        <authorList>
            <person name="Khan S.A."/>
            <person name="Jeon C.O."/>
            <person name="Chun B.H."/>
            <person name="Jeong S.E."/>
        </authorList>
    </citation>
    <scope>NUCLEOTIDE SEQUENCE [LARGE SCALE GENOMIC DNA]</scope>
    <source>
        <strain evidence="2 3">S-16</strain>
    </source>
</reference>
<proteinExistence type="predicted"/>
<sequence length="541" mass="58356">MALAMAFAVHAQTLPPGWQSRPGAEGRLVFSPVQPGPGEFTEVTFSARSSMNGQSVDKWLAAALINDTPPPGGTWQGPPSIKADTLNTAQGTRMYRDNAGGQGFAIYMAVSLDQSNARYARWVVNSEATGRRYTEAGKSLMAQLPMLEKRGANEEHRAVRVEPPPPGVKGMRAGGAIVAGRYEGDAMSGKTFMYHVVLLVHANGEYEFVQGGGNASNPGTYRYQPGSGKLDVAVGLFYNSTYRPDENFCVFGRDANGQPVIYAEEDYGVSVHRAWLRRVGEVDRPPHTAVEAARMAADVEAARYQFVTEPGKGVPMSEIETLYYAWSQVYTVGGMKMEEAVYLLLKDGTVRDGLPVAPTELDVATSRRREPLLWGRWRKQGGDYVFTWDDKSNHFEKAQGFALVPAAKGTRLDGRWSTSASFGFVGGASSWSKTTLVLGKDGRFEKMRAGGAAAGGPGSSSDTMVSTVHDDKGAVSSGTGPGFAVGSQRKAADKGDRTGSYEIDGFNITLRHDDGTVIRQPFAIEPKNRSVWFGGSLMSSK</sequence>
<dbReference type="Proteomes" id="UP000267464">
    <property type="component" value="Unassembled WGS sequence"/>
</dbReference>
<protein>
    <submittedName>
        <fullName evidence="2">Uncharacterized protein</fullName>
    </submittedName>
</protein>
<name>A0A3N7HS04_9BURK</name>
<reference evidence="2 3" key="2">
    <citation type="submission" date="2018-12" db="EMBL/GenBank/DDBJ databases">
        <title>Rhizobacter gummiphilus sp. nov., a rubber-degrading bacterium isolated from the soil of a botanical garden in Japan.</title>
        <authorList>
            <person name="Shunsuke S.S."/>
        </authorList>
    </citation>
    <scope>NUCLEOTIDE SEQUENCE [LARGE SCALE GENOMIC DNA]</scope>
    <source>
        <strain evidence="2 3">S-16</strain>
    </source>
</reference>
<dbReference type="EMBL" id="QUSW01000002">
    <property type="protein sequence ID" value="RQP25058.1"/>
    <property type="molecule type" value="Genomic_DNA"/>
</dbReference>
<feature type="region of interest" description="Disordered" evidence="1">
    <location>
        <begin position="477"/>
        <end position="498"/>
    </location>
</feature>
<keyword evidence="3" id="KW-1185">Reference proteome</keyword>
<accession>A0A3N7HS04</accession>
<evidence type="ECO:0000313" key="3">
    <source>
        <dbReference type="Proteomes" id="UP000267464"/>
    </source>
</evidence>
<evidence type="ECO:0000313" key="2">
    <source>
        <dbReference type="EMBL" id="RQP25058.1"/>
    </source>
</evidence>
<dbReference type="AlphaFoldDB" id="A0A3N7HS04"/>